<organism evidence="2 3">
    <name type="scientific">Thalassococcus profundi</name>
    <dbReference type="NCBI Taxonomy" id="2282382"/>
    <lineage>
        <taxon>Bacteria</taxon>
        <taxon>Pseudomonadati</taxon>
        <taxon>Pseudomonadota</taxon>
        <taxon>Alphaproteobacteria</taxon>
        <taxon>Rhodobacterales</taxon>
        <taxon>Roseobacteraceae</taxon>
        <taxon>Thalassococcus</taxon>
    </lineage>
</organism>
<evidence type="ECO:0000313" key="3">
    <source>
        <dbReference type="Proteomes" id="UP000253977"/>
    </source>
</evidence>
<dbReference type="InterPro" id="IPR009683">
    <property type="entry name" value="Extensin-like_C"/>
</dbReference>
<sequence length="243" mass="26831">MSDSPSPRRRALRRVALLLLLAAVAYLGQALVRHPDTPLPDEWNLWEPLRIADPVTPVTGFKLRRALDTSDMCVEILQDGGAAIDPMPDLDQSETCGIRDRVALRGFKDLRLSPVETACPTALRLALWVEHGIQPAARVAFGQEVARLHHFSSYSCREIRTPDGGGGRMSSHATASAIDISGVTLADGRRIDLLDGWDGPDGDFLRRIRDAACTWFGTTLGPEYNALHRDHFHLQDRGYGTCR</sequence>
<dbReference type="Pfam" id="PF06904">
    <property type="entry name" value="Extensin-like_C"/>
    <property type="match status" value="1"/>
</dbReference>
<name>A0A369TKM1_9RHOB</name>
<dbReference type="RefSeq" id="WP_114512552.1">
    <property type="nucleotide sequence ID" value="NZ_QPMK01000019.1"/>
</dbReference>
<protein>
    <submittedName>
        <fullName evidence="2">Extensin</fullName>
    </submittedName>
</protein>
<dbReference type="OrthoDB" id="9809788at2"/>
<dbReference type="AlphaFoldDB" id="A0A369TKM1"/>
<reference evidence="2 3" key="1">
    <citation type="submission" date="2018-07" db="EMBL/GenBank/DDBJ databases">
        <title>Thalassococcus profundi sp. nov., a marine bacterium isolated from deep seawater of Okinawa Trough.</title>
        <authorList>
            <person name="Yu M."/>
        </authorList>
    </citation>
    <scope>NUCLEOTIDE SEQUENCE [LARGE SCALE GENOMIC DNA]</scope>
    <source>
        <strain evidence="2 3">WRAS1</strain>
    </source>
</reference>
<dbReference type="EMBL" id="QPMK01000019">
    <property type="protein sequence ID" value="RDD64667.1"/>
    <property type="molecule type" value="Genomic_DNA"/>
</dbReference>
<evidence type="ECO:0000313" key="2">
    <source>
        <dbReference type="EMBL" id="RDD64667.1"/>
    </source>
</evidence>
<evidence type="ECO:0000259" key="1">
    <source>
        <dbReference type="Pfam" id="PF06904"/>
    </source>
</evidence>
<keyword evidence="3" id="KW-1185">Reference proteome</keyword>
<proteinExistence type="predicted"/>
<gene>
    <name evidence="2" type="ORF">DU478_19080</name>
</gene>
<feature type="domain" description="Extensin-like C-terminal" evidence="1">
    <location>
        <begin position="72"/>
        <end position="243"/>
    </location>
</feature>
<comment type="caution">
    <text evidence="2">The sequence shown here is derived from an EMBL/GenBank/DDBJ whole genome shotgun (WGS) entry which is preliminary data.</text>
</comment>
<dbReference type="Proteomes" id="UP000253977">
    <property type="component" value="Unassembled WGS sequence"/>
</dbReference>
<accession>A0A369TKM1</accession>